<dbReference type="Proteomes" id="UP000224854">
    <property type="component" value="Unassembled WGS sequence"/>
</dbReference>
<dbReference type="OrthoDB" id="3532430at2759"/>
<keyword evidence="4" id="KW-1185">Reference proteome</keyword>
<comment type="caution">
    <text evidence="3">The sequence shown here is derived from an EMBL/GenBank/DDBJ whole genome shotgun (WGS) entry which is preliminary data.</text>
</comment>
<feature type="coiled-coil region" evidence="1">
    <location>
        <begin position="446"/>
        <end position="547"/>
    </location>
</feature>
<feature type="region of interest" description="Disordered" evidence="2">
    <location>
        <begin position="641"/>
        <end position="703"/>
    </location>
</feature>
<evidence type="ECO:0000256" key="1">
    <source>
        <dbReference type="SAM" id="Coils"/>
    </source>
</evidence>
<dbReference type="PANTHER" id="PTHR23159:SF31">
    <property type="entry name" value="CENTROSOME-ASSOCIATED PROTEIN CEP250 ISOFORM X1"/>
    <property type="match status" value="1"/>
</dbReference>
<reference evidence="3 4" key="1">
    <citation type="submission" date="2017-06" db="EMBL/GenBank/DDBJ databases">
        <title>Ant-infecting Ophiocordyceps genomes reveal a high diversity of potential behavioral manipulation genes and a possible major role for enterotoxins.</title>
        <authorList>
            <person name="De Bekker C."/>
            <person name="Evans H.C."/>
            <person name="Brachmann A."/>
            <person name="Hughes D.P."/>
        </authorList>
    </citation>
    <scope>NUCLEOTIDE SEQUENCE [LARGE SCALE GENOMIC DNA]</scope>
    <source>
        <strain evidence="3 4">1348a</strain>
    </source>
</reference>
<organism evidence="3 4">
    <name type="scientific">Ophiocordyceps australis</name>
    <dbReference type="NCBI Taxonomy" id="1399860"/>
    <lineage>
        <taxon>Eukaryota</taxon>
        <taxon>Fungi</taxon>
        <taxon>Dikarya</taxon>
        <taxon>Ascomycota</taxon>
        <taxon>Pezizomycotina</taxon>
        <taxon>Sordariomycetes</taxon>
        <taxon>Hypocreomycetidae</taxon>
        <taxon>Hypocreales</taxon>
        <taxon>Ophiocordycipitaceae</taxon>
        <taxon>Ophiocordyceps</taxon>
    </lineage>
</organism>
<dbReference type="AlphaFoldDB" id="A0A2C5Z916"/>
<feature type="compositionally biased region" description="Basic and acidic residues" evidence="2">
    <location>
        <begin position="670"/>
        <end position="680"/>
    </location>
</feature>
<accession>A0A2C5Z916</accession>
<evidence type="ECO:0000313" key="3">
    <source>
        <dbReference type="EMBL" id="PHH77517.1"/>
    </source>
</evidence>
<dbReference type="EMBL" id="NJEU01000264">
    <property type="protein sequence ID" value="PHH77517.1"/>
    <property type="molecule type" value="Genomic_DNA"/>
</dbReference>
<sequence>MSDAELPIAMRRQRRDTSSHPAVALSSREPTTPRRDTKTVRFSSPGPRAVKRETQSSSGLTPMMRRASIATPRHRRASTPAATSPSRCYRSYQALFLKPSTVEGRVERRIRRGNMRDLLNKVEQQKKRSVQQAQAEARRLRSEIDARDGEISRLRNTATLVNIQAVEQQLDGELLDGELGRRRGSSSSSGCDWTLAARDPLCQYSCMDELPDRDDALDDAFGDATAAQFAVSTPSRARISFPTPPATSPAGPTWPYKAGLASHVGVQTSFPHVTKQQLEEELASLQLEVCKLMTTLDSYRTLGQRIRARLSMSCVEAQSDETSEASCLHDIEQQVDSLMQAMDDRAAALELLTSSIAQLGFPGNGAAEMVVSLTSGFRAARLELEYLTPGEMTLPLTSHGAEVLDLLLTRLRAMATKCQQDEACIDEYHEIEQSLRKQLDARVSVVEELKADIVKAEKLVGEQARQLDEAHISNDRLRGAIDCYVRDIAELEKLVERLEQQARDAHATHRALHKSDLDTLAAREATIAELETKLAHTVQETERLQAKLGHVHESKTSQVLALNKRHGEALALRDARVLELRDQVDRVNESLQRAHDSIEQLRADKEALSTRMADEKRKAKAAVDGIKTELQRAVQMGQAFLDSPKGKSPSQQAAKSRPVSVPGPVKRPRRLWDAEMDKRSSSSSKRRRGDSGMALVEEDEVDA</sequence>
<proteinExistence type="predicted"/>
<feature type="coiled-coil region" evidence="1">
    <location>
        <begin position="584"/>
        <end position="618"/>
    </location>
</feature>
<evidence type="ECO:0000313" key="4">
    <source>
        <dbReference type="Proteomes" id="UP000224854"/>
    </source>
</evidence>
<feature type="region of interest" description="Disordered" evidence="2">
    <location>
        <begin position="1"/>
        <end position="85"/>
    </location>
</feature>
<gene>
    <name evidence="3" type="ORF">CDD82_3472</name>
</gene>
<protein>
    <submittedName>
        <fullName evidence="3">Uncharacterized protein</fullName>
    </submittedName>
</protein>
<dbReference type="PANTHER" id="PTHR23159">
    <property type="entry name" value="CENTROSOMAL PROTEIN 2"/>
    <property type="match status" value="1"/>
</dbReference>
<feature type="coiled-coil region" evidence="1">
    <location>
        <begin position="119"/>
        <end position="150"/>
    </location>
</feature>
<keyword evidence="1" id="KW-0175">Coiled coil</keyword>
<name>A0A2C5Z916_9HYPO</name>
<evidence type="ECO:0000256" key="2">
    <source>
        <dbReference type="SAM" id="MobiDB-lite"/>
    </source>
</evidence>